<sequence>MDDESCVSLLEDKSILSYKSYWLNCGVEKYQKIFELFSFGNVTDVPDGMVLSELMWKKIRTLTLLTLFQNHRILSFDSIRSACRVPNAADVEELTIALRGIVDFETDEVGQKIEVLFCKRARDVYCGEKELLILPKASTSKRDLEVALTKWKEKLVKHVCHDK</sequence>
<evidence type="ECO:0000313" key="1">
    <source>
        <dbReference type="EMBL" id="SCV04689.1"/>
    </source>
</evidence>
<protein>
    <submittedName>
        <fullName evidence="1">LAMI_0H18294g1_1</fullName>
    </submittedName>
</protein>
<keyword evidence="2" id="KW-1185">Reference proteome</keyword>
<reference evidence="2" key="1">
    <citation type="submission" date="2016-03" db="EMBL/GenBank/DDBJ databases">
        <authorList>
            <person name="Devillers H."/>
        </authorList>
    </citation>
    <scope>NUCLEOTIDE SEQUENCE [LARGE SCALE GENOMIC DNA]</scope>
</reference>
<dbReference type="AlphaFoldDB" id="A0A1G4KJK6"/>
<dbReference type="OrthoDB" id="10265275at2759"/>
<evidence type="ECO:0000313" key="2">
    <source>
        <dbReference type="Proteomes" id="UP000191024"/>
    </source>
</evidence>
<proteinExistence type="predicted"/>
<name>A0A1G4KJK6_9SACH</name>
<dbReference type="Proteomes" id="UP000191024">
    <property type="component" value="Chromosome H"/>
</dbReference>
<accession>A0A1G4KJK6</accession>
<organism evidence="1 2">
    <name type="scientific">Lachancea mirantina</name>
    <dbReference type="NCBI Taxonomy" id="1230905"/>
    <lineage>
        <taxon>Eukaryota</taxon>
        <taxon>Fungi</taxon>
        <taxon>Dikarya</taxon>
        <taxon>Ascomycota</taxon>
        <taxon>Saccharomycotina</taxon>
        <taxon>Saccharomycetes</taxon>
        <taxon>Saccharomycetales</taxon>
        <taxon>Saccharomycetaceae</taxon>
        <taxon>Lachancea</taxon>
    </lineage>
</organism>
<dbReference type="EMBL" id="LT598468">
    <property type="protein sequence ID" value="SCV04689.1"/>
    <property type="molecule type" value="Genomic_DNA"/>
</dbReference>
<gene>
    <name evidence="1" type="ORF">LAMI_0H18294G</name>
</gene>
<dbReference type="STRING" id="1230905.A0A1G4KJK6"/>